<dbReference type="InterPro" id="IPR041664">
    <property type="entry name" value="AAA_16"/>
</dbReference>
<dbReference type="PANTHER" id="PTHR16305">
    <property type="entry name" value="TESTICULAR SOLUBLE ADENYLYL CYCLASE"/>
    <property type="match status" value="1"/>
</dbReference>
<organism evidence="5 6">
    <name type="scientific">Dictyobacter arantiisoli</name>
    <dbReference type="NCBI Taxonomy" id="2014874"/>
    <lineage>
        <taxon>Bacteria</taxon>
        <taxon>Bacillati</taxon>
        <taxon>Chloroflexota</taxon>
        <taxon>Ktedonobacteria</taxon>
        <taxon>Ktedonobacterales</taxon>
        <taxon>Dictyobacteraceae</taxon>
        <taxon>Dictyobacter</taxon>
    </lineage>
</organism>
<evidence type="ECO:0000256" key="1">
    <source>
        <dbReference type="ARBA" id="ARBA00022741"/>
    </source>
</evidence>
<dbReference type="SUPFAM" id="SSF52540">
    <property type="entry name" value="P-loop containing nucleoside triphosphate hydrolases"/>
    <property type="match status" value="1"/>
</dbReference>
<evidence type="ECO:0000256" key="2">
    <source>
        <dbReference type="ARBA" id="ARBA00022840"/>
    </source>
</evidence>
<dbReference type="GO" id="GO:0005524">
    <property type="term" value="F:ATP binding"/>
    <property type="evidence" value="ECO:0007669"/>
    <property type="project" value="UniProtKB-KW"/>
</dbReference>
<dbReference type="CDD" id="cd07302">
    <property type="entry name" value="CHD"/>
    <property type="match status" value="1"/>
</dbReference>
<dbReference type="Gene3D" id="3.30.70.1230">
    <property type="entry name" value="Nucleotide cyclase"/>
    <property type="match status" value="1"/>
</dbReference>
<sequence length="1269" mass="145058">MVTVMFADITGSTPLADRLDPEDMRAILAGYFNLMTAQIRKHDGTVEKYIGDAVMAVFGSPITHEDDPGRAIRAALDMQAALTLFNEQRLVRDPEATRLQMRIGINTGEVATPGITATRYQDFLITGDAVNMAARLQQTAMPDTILVGERTYLSSRAVFDFQAVAPLHVKGKTEPLTAYVVLKLCEPTGIIEQHPRGLISRASRLVGRGLELTLLHASYARVQTERHPHLITILGTPGIGKTRLVREFITREQELVKSTSPIGELVPPLILKGRCPPYGEGITYWPLIEILRSMLHVQEDDTDESIQLRFIDFLRTTFTAAQRSEVPEEIAETLLRHIGQGLIGKKRREDESGYERPGKVATQTPTKGTQSKQNCAPIALLRAWRILLEALAERQPLIIIIDDLQWADEALLDLFEYLTDRVTAVPILILCPARPDFLEHRRDWGSGQRNFTMIELDALTSEESNDLIDALLNTNELPENLRYTIMARSEGNPFFVEEIVRMFIDQKILIRGESSERGQDCWMVNYPKYTYPGEFSQPLQLVNDELHSEEPLNSPYLLPLPYVPDTIQGVLAARVDLLNPTDKLILQHCAIIGRTFWLSALLELGASTNADTIINALVSLMHHDFITEITTKMVSPITSDRTFIFKHILTRDVVYNNIPRQRRSREHTQMALWLEDHTTTKQASFVELIAHHFQRALTTWSPNATIDTLEIIKQKYPTTQSIRLTRADLRAQAINYLTITGDQAMDCYYALRALQAYTDAMEFLDESQADAYTRSQMLYKIGEAHAQRGNLDSAWLQFRRALQLVLPATPQTDKFYLLKIYNQLSLLATRSLALFDSPPDPQEIQSYVNAGLALLEDMPASREHVSFLTYLVFWFITQLDEAPVEQKNMLAEQGLQKGEQALRMAEELGDPIILSLTLDAMGFIYAQYYRRYRKAREILNRRLQLEHLITNREELYDLYITLGGTYQTIAEYATALTYYGKAWSNALAMESPPMVLSSMVGRMNTWYRWNRWDEAQQVAHEILQFIEKYQQDEKRQLWALETLATIAYHRGQQEEGDKYTRQYKRLTDQNSERISNDNLPCMGTKIHAIHLAQEDWPRALEDYRYKVQKSEPFPDPAILVTLVELLIINEETEQQEDLFDRAVTLCENAGSNKSLAVALRARGRLALQKQQWEQAEADLRRSNHYCEKLDLPWERAHTLHYLGLFYKCRADTRDTDEARELRKSDLDLTCYYLEQALGFYESLSATPSAQRVRKELAAVNALDKKNIIG</sequence>
<dbReference type="Gene3D" id="3.40.50.300">
    <property type="entry name" value="P-loop containing nucleotide triphosphate hydrolases"/>
    <property type="match status" value="1"/>
</dbReference>
<evidence type="ECO:0000256" key="3">
    <source>
        <dbReference type="SAM" id="MobiDB-lite"/>
    </source>
</evidence>
<dbReference type="Gene3D" id="1.25.40.10">
    <property type="entry name" value="Tetratricopeptide repeat domain"/>
    <property type="match status" value="2"/>
</dbReference>
<reference evidence="5 6" key="1">
    <citation type="submission" date="2019-01" db="EMBL/GenBank/DDBJ databases">
        <title>Draft genome sequence of Dictyobacter sp. Uno17.</title>
        <authorList>
            <person name="Wang C.M."/>
            <person name="Zheng Y."/>
            <person name="Sakai Y."/>
            <person name="Abe K."/>
            <person name="Yokota A."/>
            <person name="Yabe S."/>
        </authorList>
    </citation>
    <scope>NUCLEOTIDE SEQUENCE [LARGE SCALE GENOMIC DNA]</scope>
    <source>
        <strain evidence="5 6">Uno17</strain>
    </source>
</reference>
<gene>
    <name evidence="5" type="ORF">KDI_32400</name>
</gene>
<dbReference type="AlphaFoldDB" id="A0A5A5TEV2"/>
<dbReference type="InterPro" id="IPR011990">
    <property type="entry name" value="TPR-like_helical_dom_sf"/>
</dbReference>
<evidence type="ECO:0000313" key="5">
    <source>
        <dbReference type="EMBL" id="GCF09676.1"/>
    </source>
</evidence>
<dbReference type="InterPro" id="IPR029787">
    <property type="entry name" value="Nucleotide_cyclase"/>
</dbReference>
<evidence type="ECO:0000313" key="6">
    <source>
        <dbReference type="Proteomes" id="UP000322530"/>
    </source>
</evidence>
<accession>A0A5A5TEV2</accession>
<dbReference type="InterPro" id="IPR027417">
    <property type="entry name" value="P-loop_NTPase"/>
</dbReference>
<keyword evidence="1" id="KW-0547">Nucleotide-binding</keyword>
<dbReference type="GO" id="GO:0004016">
    <property type="term" value="F:adenylate cyclase activity"/>
    <property type="evidence" value="ECO:0007669"/>
    <property type="project" value="UniProtKB-ARBA"/>
</dbReference>
<dbReference type="InterPro" id="IPR001054">
    <property type="entry name" value="A/G_cyclase"/>
</dbReference>
<dbReference type="GO" id="GO:0035556">
    <property type="term" value="P:intracellular signal transduction"/>
    <property type="evidence" value="ECO:0007669"/>
    <property type="project" value="InterPro"/>
</dbReference>
<dbReference type="SMART" id="SM00044">
    <property type="entry name" value="CYCc"/>
    <property type="match status" value="1"/>
</dbReference>
<comment type="caution">
    <text evidence="5">The sequence shown here is derived from an EMBL/GenBank/DDBJ whole genome shotgun (WGS) entry which is preliminary data.</text>
</comment>
<feature type="compositionally biased region" description="Polar residues" evidence="3">
    <location>
        <begin position="361"/>
        <end position="371"/>
    </location>
</feature>
<keyword evidence="2" id="KW-0067">ATP-binding</keyword>
<feature type="region of interest" description="Disordered" evidence="3">
    <location>
        <begin position="346"/>
        <end position="371"/>
    </location>
</feature>
<dbReference type="Proteomes" id="UP000322530">
    <property type="component" value="Unassembled WGS sequence"/>
</dbReference>
<dbReference type="SUPFAM" id="SSF48452">
    <property type="entry name" value="TPR-like"/>
    <property type="match status" value="2"/>
</dbReference>
<dbReference type="PANTHER" id="PTHR16305:SF28">
    <property type="entry name" value="GUANYLATE CYCLASE DOMAIN-CONTAINING PROTEIN"/>
    <property type="match status" value="1"/>
</dbReference>
<protein>
    <recommendedName>
        <fullName evidence="4">Guanylate cyclase domain-containing protein</fullName>
    </recommendedName>
</protein>
<dbReference type="SUPFAM" id="SSF55073">
    <property type="entry name" value="Nucleotide cyclase"/>
    <property type="match status" value="1"/>
</dbReference>
<keyword evidence="6" id="KW-1185">Reference proteome</keyword>
<feature type="domain" description="Guanylate cyclase" evidence="4">
    <location>
        <begin position="3"/>
        <end position="137"/>
    </location>
</feature>
<dbReference type="EMBL" id="BIXY01000049">
    <property type="protein sequence ID" value="GCF09676.1"/>
    <property type="molecule type" value="Genomic_DNA"/>
</dbReference>
<feature type="compositionally biased region" description="Basic and acidic residues" evidence="3">
    <location>
        <begin position="347"/>
        <end position="358"/>
    </location>
</feature>
<dbReference type="PROSITE" id="PS50125">
    <property type="entry name" value="GUANYLATE_CYCLASE_2"/>
    <property type="match status" value="1"/>
</dbReference>
<dbReference type="GO" id="GO:0005737">
    <property type="term" value="C:cytoplasm"/>
    <property type="evidence" value="ECO:0007669"/>
    <property type="project" value="TreeGrafter"/>
</dbReference>
<dbReference type="GO" id="GO:0009190">
    <property type="term" value="P:cyclic nucleotide biosynthetic process"/>
    <property type="evidence" value="ECO:0007669"/>
    <property type="project" value="InterPro"/>
</dbReference>
<dbReference type="Pfam" id="PF13191">
    <property type="entry name" value="AAA_16"/>
    <property type="match status" value="1"/>
</dbReference>
<dbReference type="Pfam" id="PF00211">
    <property type="entry name" value="Guanylate_cyc"/>
    <property type="match status" value="1"/>
</dbReference>
<proteinExistence type="predicted"/>
<name>A0A5A5TEV2_9CHLR</name>
<evidence type="ECO:0000259" key="4">
    <source>
        <dbReference type="PROSITE" id="PS50125"/>
    </source>
</evidence>